<comment type="caution">
    <text evidence="2">The sequence shown here is derived from an EMBL/GenBank/DDBJ whole genome shotgun (WGS) entry which is preliminary data.</text>
</comment>
<dbReference type="AlphaFoldDB" id="A0A1S1ND23"/>
<accession>A0A1S1ND23</accession>
<gene>
    <name evidence="2" type="ORF">BKN37_14450</name>
</gene>
<organism evidence="2 3">
    <name type="scientific">Mycobacterium talmoniae</name>
    <dbReference type="NCBI Taxonomy" id="1858794"/>
    <lineage>
        <taxon>Bacteria</taxon>
        <taxon>Bacillati</taxon>
        <taxon>Actinomycetota</taxon>
        <taxon>Actinomycetes</taxon>
        <taxon>Mycobacteriales</taxon>
        <taxon>Mycobacteriaceae</taxon>
        <taxon>Mycobacterium</taxon>
    </lineage>
</organism>
<dbReference type="RefSeq" id="WP_071026995.1">
    <property type="nucleotide sequence ID" value="NZ_MLQM01000073.1"/>
</dbReference>
<feature type="region of interest" description="Disordered" evidence="1">
    <location>
        <begin position="21"/>
        <end position="43"/>
    </location>
</feature>
<evidence type="ECO:0000313" key="2">
    <source>
        <dbReference type="EMBL" id="OHV03520.1"/>
    </source>
</evidence>
<dbReference type="EMBL" id="MLQM01000073">
    <property type="protein sequence ID" value="OHV03520.1"/>
    <property type="molecule type" value="Genomic_DNA"/>
</dbReference>
<reference evidence="2 3" key="1">
    <citation type="submission" date="2016-10" db="EMBL/GenBank/DDBJ databases">
        <title>Genome sequence of Mycobacterium talmonii.</title>
        <authorList>
            <person name="Greninger A.L."/>
            <person name="Elliott B."/>
            <person name="Vasireddy S."/>
            <person name="Vasireddy R."/>
        </authorList>
    </citation>
    <scope>NUCLEOTIDE SEQUENCE [LARGE SCALE GENOMIC DNA]</scope>
    <source>
        <strain evidence="3">NE-TNMC-100812</strain>
    </source>
</reference>
<sequence>MRQQPLVVHPPSLSLEAARLGAAAGRAGTSEAPSHAAAPHQATSTAVAAVTAAITAAGAALAAQAATITAGLGGAADDYTNTDTAMATTVPAGENPVIREV</sequence>
<protein>
    <submittedName>
        <fullName evidence="2">Uncharacterized protein</fullName>
    </submittedName>
</protein>
<keyword evidence="3" id="KW-1185">Reference proteome</keyword>
<proteinExistence type="predicted"/>
<name>A0A1S1ND23_9MYCO</name>
<evidence type="ECO:0000256" key="1">
    <source>
        <dbReference type="SAM" id="MobiDB-lite"/>
    </source>
</evidence>
<dbReference type="Proteomes" id="UP000179734">
    <property type="component" value="Unassembled WGS sequence"/>
</dbReference>
<evidence type="ECO:0000313" key="3">
    <source>
        <dbReference type="Proteomes" id="UP000179734"/>
    </source>
</evidence>